<feature type="transmembrane region" description="Helical" evidence="9">
    <location>
        <begin position="237"/>
        <end position="254"/>
    </location>
</feature>
<evidence type="ECO:0000256" key="4">
    <source>
        <dbReference type="ARBA" id="ARBA00022989"/>
    </source>
</evidence>
<feature type="signal peptide" evidence="10">
    <location>
        <begin position="1"/>
        <end position="27"/>
    </location>
</feature>
<feature type="transmembrane region" description="Helical" evidence="9">
    <location>
        <begin position="213"/>
        <end position="230"/>
    </location>
</feature>
<keyword evidence="4 9" id="KW-1133">Transmembrane helix</keyword>
<feature type="transmembrane region" description="Helical" evidence="9">
    <location>
        <begin position="104"/>
        <end position="121"/>
    </location>
</feature>
<feature type="transmembrane region" description="Helical" evidence="9">
    <location>
        <begin position="295"/>
        <end position="315"/>
    </location>
</feature>
<evidence type="ECO:0000256" key="1">
    <source>
        <dbReference type="ARBA" id="ARBA00004141"/>
    </source>
</evidence>
<comment type="subcellular location">
    <subcellularLocation>
        <location evidence="1">Membrane</location>
        <topology evidence="1">Multi-pass membrane protein</topology>
    </subcellularLocation>
</comment>
<proteinExistence type="inferred from homology"/>
<evidence type="ECO:0000256" key="7">
    <source>
        <dbReference type="ARBA" id="ARBA00040302"/>
    </source>
</evidence>
<dbReference type="EMBL" id="GEBQ01026118">
    <property type="protein sequence ID" value="JAT13859.1"/>
    <property type="molecule type" value="Transcribed_RNA"/>
</dbReference>
<dbReference type="PANTHER" id="PTHR23294:SF0">
    <property type="entry name" value="UNC93-LIKE PROTEIN MFSD11"/>
    <property type="match status" value="1"/>
</dbReference>
<dbReference type="GO" id="GO:0016020">
    <property type="term" value="C:membrane"/>
    <property type="evidence" value="ECO:0007669"/>
    <property type="project" value="UniProtKB-SubCell"/>
</dbReference>
<sequence length="438" mass="47826">MFLSMNRELTCILSLSLCFMLLYSAESTMTNMQKIIVSSISDDNPNFNVEGYTVTGVANTLFAVSLWIAPFSINALGTKLTMVLSAVACLGLVVPYLIEIDWMVYGEAIILGIASGFLWPANGHYIIENSTPQTVGRNVGIFWTILRTSDLWGNLVVLYKFHGKKYIDQTTRRSVLYFLLAINISAVVAFTALPKPVNDQTVNYSPIKTVKKCWVILTSYKMLLMLFTFSYTGLQQAFCSGIYSSSIGFTLAFGNSAKELVALSGILMSIGGIIGGICPIVFSGWIRSHRYGRRLLVLTGCAAQLVAYIITFINLPDSAVFGNTDQLGLITPSATLAMTGSVLLTFGDSCLNTQILSIIADLYRESSAEACAFYKFVKAIFISLNFYCCSHLGLHIQVAILATMAVAGVSCFFVADSDITIAPTEHKMSSQETPQTKK</sequence>
<dbReference type="PANTHER" id="PTHR23294">
    <property type="entry name" value="ET TRANSLATION PRODUCT-RELATED"/>
    <property type="match status" value="1"/>
</dbReference>
<evidence type="ECO:0000256" key="5">
    <source>
        <dbReference type="ARBA" id="ARBA00023136"/>
    </source>
</evidence>
<gene>
    <name evidence="11" type="ORF">g.5570</name>
    <name evidence="12" type="ORF">g.5571</name>
</gene>
<accession>A0A1B6L9M9</accession>
<dbReference type="Gene3D" id="1.20.1250.20">
    <property type="entry name" value="MFS general substrate transporter like domains"/>
    <property type="match status" value="2"/>
</dbReference>
<keyword evidence="3 9" id="KW-0812">Transmembrane</keyword>
<keyword evidence="6" id="KW-0325">Glycoprotein</keyword>
<dbReference type="AlphaFoldDB" id="A0A1B6L9M9"/>
<dbReference type="InterPro" id="IPR010291">
    <property type="entry name" value="Ion_channel_UNC-93"/>
</dbReference>
<feature type="transmembrane region" description="Helical" evidence="9">
    <location>
        <begin position="51"/>
        <end position="73"/>
    </location>
</feature>
<evidence type="ECO:0000313" key="12">
    <source>
        <dbReference type="EMBL" id="JAT20422.1"/>
    </source>
</evidence>
<dbReference type="InterPro" id="IPR051617">
    <property type="entry name" value="UNC-93-like_regulator"/>
</dbReference>
<dbReference type="InterPro" id="IPR036259">
    <property type="entry name" value="MFS_trans_sf"/>
</dbReference>
<evidence type="ECO:0000256" key="10">
    <source>
        <dbReference type="SAM" id="SignalP"/>
    </source>
</evidence>
<evidence type="ECO:0000256" key="8">
    <source>
        <dbReference type="ARBA" id="ARBA00041910"/>
    </source>
</evidence>
<evidence type="ECO:0000256" key="9">
    <source>
        <dbReference type="SAM" id="Phobius"/>
    </source>
</evidence>
<feature type="transmembrane region" description="Helical" evidence="9">
    <location>
        <begin position="174"/>
        <end position="193"/>
    </location>
</feature>
<evidence type="ECO:0000256" key="3">
    <source>
        <dbReference type="ARBA" id="ARBA00022692"/>
    </source>
</evidence>
<name>A0A1B6L9M9_9HEMI</name>
<evidence type="ECO:0000256" key="2">
    <source>
        <dbReference type="ARBA" id="ARBA00009172"/>
    </source>
</evidence>
<dbReference type="Pfam" id="PF05978">
    <property type="entry name" value="UNC-93"/>
    <property type="match status" value="1"/>
</dbReference>
<feature type="transmembrane region" description="Helical" evidence="9">
    <location>
        <begin position="80"/>
        <end position="98"/>
    </location>
</feature>
<keyword evidence="5 9" id="KW-0472">Membrane</keyword>
<evidence type="ECO:0000256" key="6">
    <source>
        <dbReference type="ARBA" id="ARBA00023180"/>
    </source>
</evidence>
<dbReference type="SUPFAM" id="SSF103473">
    <property type="entry name" value="MFS general substrate transporter"/>
    <property type="match status" value="1"/>
</dbReference>
<dbReference type="EMBL" id="GEBQ01019555">
    <property type="protein sequence ID" value="JAT20422.1"/>
    <property type="molecule type" value="Transcribed_RNA"/>
</dbReference>
<feature type="chain" id="PRO_5008587222" description="UNC93-like protein MFSD11" evidence="10">
    <location>
        <begin position="28"/>
        <end position="438"/>
    </location>
</feature>
<comment type="similarity">
    <text evidence="2">Belongs to the unc-93 family.</text>
</comment>
<feature type="transmembrane region" description="Helical" evidence="9">
    <location>
        <begin position="260"/>
        <end position="283"/>
    </location>
</feature>
<protein>
    <recommendedName>
        <fullName evidence="7">UNC93-like protein MFSD11</fullName>
    </recommendedName>
    <alternativeName>
        <fullName evidence="8">Major facilitator superfamily domain-containing protein 11</fullName>
    </alternativeName>
</protein>
<keyword evidence="10" id="KW-0732">Signal</keyword>
<evidence type="ECO:0000313" key="11">
    <source>
        <dbReference type="EMBL" id="JAT13859.1"/>
    </source>
</evidence>
<reference evidence="12" key="1">
    <citation type="submission" date="2015-11" db="EMBL/GenBank/DDBJ databases">
        <title>De novo transcriptome assembly of four potential Pierce s Disease insect vectors from Arizona vineyards.</title>
        <authorList>
            <person name="Tassone E.E."/>
        </authorList>
    </citation>
    <scope>NUCLEOTIDE SEQUENCE</scope>
</reference>
<organism evidence="12">
    <name type="scientific">Graphocephala atropunctata</name>
    <dbReference type="NCBI Taxonomy" id="36148"/>
    <lineage>
        <taxon>Eukaryota</taxon>
        <taxon>Metazoa</taxon>
        <taxon>Ecdysozoa</taxon>
        <taxon>Arthropoda</taxon>
        <taxon>Hexapoda</taxon>
        <taxon>Insecta</taxon>
        <taxon>Pterygota</taxon>
        <taxon>Neoptera</taxon>
        <taxon>Paraneoptera</taxon>
        <taxon>Hemiptera</taxon>
        <taxon>Auchenorrhyncha</taxon>
        <taxon>Membracoidea</taxon>
        <taxon>Cicadellidae</taxon>
        <taxon>Cicadellinae</taxon>
        <taxon>Cicadellini</taxon>
        <taxon>Graphocephala</taxon>
    </lineage>
</organism>